<evidence type="ECO:0000256" key="1">
    <source>
        <dbReference type="SAM" id="MobiDB-lite"/>
    </source>
</evidence>
<feature type="compositionally biased region" description="Acidic residues" evidence="1">
    <location>
        <begin position="1"/>
        <end position="11"/>
    </location>
</feature>
<organism evidence="2 3">
    <name type="scientific">Psychromarinibacter sediminicola</name>
    <dbReference type="NCBI Taxonomy" id="3033385"/>
    <lineage>
        <taxon>Bacteria</taxon>
        <taxon>Pseudomonadati</taxon>
        <taxon>Pseudomonadota</taxon>
        <taxon>Alphaproteobacteria</taxon>
        <taxon>Rhodobacterales</taxon>
        <taxon>Paracoccaceae</taxon>
        <taxon>Psychromarinibacter</taxon>
    </lineage>
</organism>
<accession>A0AAE3NRN0</accession>
<dbReference type="Proteomes" id="UP001220964">
    <property type="component" value="Unassembled WGS sequence"/>
</dbReference>
<comment type="caution">
    <text evidence="2">The sequence shown here is derived from an EMBL/GenBank/DDBJ whole genome shotgun (WGS) entry which is preliminary data.</text>
</comment>
<dbReference type="SUPFAM" id="SSF55785">
    <property type="entry name" value="PYP-like sensor domain (PAS domain)"/>
    <property type="match status" value="1"/>
</dbReference>
<dbReference type="InterPro" id="IPR035965">
    <property type="entry name" value="PAS-like_dom_sf"/>
</dbReference>
<gene>
    <name evidence="2" type="ORF">P1J78_06580</name>
</gene>
<feature type="region of interest" description="Disordered" evidence="1">
    <location>
        <begin position="1"/>
        <end position="59"/>
    </location>
</feature>
<sequence>MDTVESWDNDIAESVAPAGAEAGDGPDTAEEAAGDGPPDGDTSGARSGDDRARAARPQHGEAPFQLDEVFFSRTDARGVIRAGNNVFRRVADYDWDAMLGAPHKVIRHPDMPKGLFWLFWDRIKRGETIGAYVRNRARDGLSYWVFAVAMPCGDGYLSARIKPTSELRDQVEELYAEQVRQERDQGLSPQDSAAWMQERIAAMGFPDYPRFAAHALSEELMARDAGLGLGQDQCIGGFRTMLDCAESLKSETDMLVREFAMTEIIPHNMRVIASRLEPNGGPISTLSTNYGGMSREMSRWFQTNVVGESSNFGSIEGTVSESMFIECMVRLLNECARQLDTERHALGPVDLKAERGYLDGLATDYRAKARARQDQLAEETRRILDACKKMNRHILGLSTTRVMCKIEGARLYEGRESLNDIIGELNGIQQRIRASLARIEDLSGTIRGLLT</sequence>
<dbReference type="Gene3D" id="3.30.450.20">
    <property type="entry name" value="PAS domain"/>
    <property type="match status" value="1"/>
</dbReference>
<proteinExistence type="predicted"/>
<evidence type="ECO:0000313" key="2">
    <source>
        <dbReference type="EMBL" id="MDF0600389.1"/>
    </source>
</evidence>
<keyword evidence="3" id="KW-1185">Reference proteome</keyword>
<dbReference type="EMBL" id="JARGYC010000012">
    <property type="protein sequence ID" value="MDF0600389.1"/>
    <property type="molecule type" value="Genomic_DNA"/>
</dbReference>
<protein>
    <submittedName>
        <fullName evidence="2">Chemotaxis protein</fullName>
    </submittedName>
</protein>
<evidence type="ECO:0000313" key="3">
    <source>
        <dbReference type="Proteomes" id="UP001220964"/>
    </source>
</evidence>
<dbReference type="AlphaFoldDB" id="A0AAE3NRN0"/>
<feature type="compositionally biased region" description="Low complexity" evidence="1">
    <location>
        <begin position="16"/>
        <end position="26"/>
    </location>
</feature>
<reference evidence="2" key="1">
    <citation type="submission" date="2023-03" db="EMBL/GenBank/DDBJ databases">
        <title>Multiphase analysis and comparison of six strains from genera Psychromarinibacter, Lutimaribacter, and Maritimibacter, including a novel species: Psychromarinibacter sediminicola sp. nov.</title>
        <authorList>
            <person name="Wang Y.-H."/>
            <person name="Ye M.-Q."/>
            <person name="Du Z.-J."/>
        </authorList>
    </citation>
    <scope>NUCLEOTIDE SEQUENCE</scope>
    <source>
        <strain evidence="2">C21-152</strain>
    </source>
</reference>
<dbReference type="RefSeq" id="WP_275566533.1">
    <property type="nucleotide sequence ID" value="NZ_JARGYC010000012.1"/>
</dbReference>
<name>A0AAE3NRN0_9RHOB</name>